<comment type="caution">
    <text evidence="1">The sequence shown here is derived from an EMBL/GenBank/DDBJ whole genome shotgun (WGS) entry which is preliminary data.</text>
</comment>
<sequence>MCICCLKRLLLATSLCSLGFLKLSKSFKSFKSKSSSSSEVVELLATRSPLTTLFKLALVGLRLILLYV</sequence>
<organism evidence="1 2">
    <name type="scientific">Brachionus plicatilis</name>
    <name type="common">Marine rotifer</name>
    <name type="synonym">Brachionus muelleri</name>
    <dbReference type="NCBI Taxonomy" id="10195"/>
    <lineage>
        <taxon>Eukaryota</taxon>
        <taxon>Metazoa</taxon>
        <taxon>Spiralia</taxon>
        <taxon>Gnathifera</taxon>
        <taxon>Rotifera</taxon>
        <taxon>Eurotatoria</taxon>
        <taxon>Monogononta</taxon>
        <taxon>Pseudotrocha</taxon>
        <taxon>Ploima</taxon>
        <taxon>Brachionidae</taxon>
        <taxon>Brachionus</taxon>
    </lineage>
</organism>
<dbReference type="AlphaFoldDB" id="A0A3M7SH58"/>
<proteinExistence type="predicted"/>
<gene>
    <name evidence="1" type="ORF">BpHYR1_032385</name>
</gene>
<evidence type="ECO:0000313" key="1">
    <source>
        <dbReference type="EMBL" id="RNA34947.1"/>
    </source>
</evidence>
<keyword evidence="2" id="KW-1185">Reference proteome</keyword>
<reference evidence="1 2" key="1">
    <citation type="journal article" date="2018" name="Sci. Rep.">
        <title>Genomic signatures of local adaptation to the degree of environmental predictability in rotifers.</title>
        <authorList>
            <person name="Franch-Gras L."/>
            <person name="Hahn C."/>
            <person name="Garcia-Roger E.M."/>
            <person name="Carmona M.J."/>
            <person name="Serra M."/>
            <person name="Gomez A."/>
        </authorList>
    </citation>
    <scope>NUCLEOTIDE SEQUENCE [LARGE SCALE GENOMIC DNA]</scope>
    <source>
        <strain evidence="1">HYR1</strain>
    </source>
</reference>
<name>A0A3M7SH58_BRAPC</name>
<dbReference type="Proteomes" id="UP000276133">
    <property type="component" value="Unassembled WGS sequence"/>
</dbReference>
<protein>
    <submittedName>
        <fullName evidence="1">Uncharacterized protein</fullName>
    </submittedName>
</protein>
<evidence type="ECO:0000313" key="2">
    <source>
        <dbReference type="Proteomes" id="UP000276133"/>
    </source>
</evidence>
<accession>A0A3M7SH58</accession>
<dbReference type="EMBL" id="REGN01001396">
    <property type="protein sequence ID" value="RNA34947.1"/>
    <property type="molecule type" value="Genomic_DNA"/>
</dbReference>